<dbReference type="SUPFAM" id="SSF48452">
    <property type="entry name" value="TPR-like"/>
    <property type="match status" value="1"/>
</dbReference>
<evidence type="ECO:0000259" key="2">
    <source>
        <dbReference type="Pfam" id="PF12770"/>
    </source>
</evidence>
<gene>
    <name evidence="3" type="ORF">FIE12Z_1194</name>
</gene>
<dbReference type="Pfam" id="PF12770">
    <property type="entry name" value="CHAT"/>
    <property type="match status" value="1"/>
</dbReference>
<sequence>MISDTTSLMLRAWLHLSEQVAGQILRYILIGLFIFCFQELLDIWLQNDYRIEHQTTEVLSNPVKSKEIPTTDPEHRATSKPIDLEEGLLHAQKALDLTTSDEPYRAGLLQNLGIGYRLKFTTSHSQQDLERQMDDMDVALSKFEEALVTVPDDHPYRPGYLHNLSKVYNKRYDKTKGLEDLERAIQTDCTYETKVLRRSSVADIEMAGRYFQEAVDLTPEGDPKKSERLLFLALLYDARYQISGLKADLDEMNRLVEFQTSKDPSDLEASLQRFKQALDVLPNDPFSRKVCLQSLAHANEQMYQQNRSLQDLETAIRYQEKAIASAPGNDPDQAAYLTELNDFYQSKHKVTLEQVDIDAAVEKYKAGMALFSIFANEEKWTSAHRIASTSMDLVPFLTPWFLANADKQHLVTEMSNFAGDAAAVALRAGQPPGTAIHLLEQGRGIISSSLNEMRRDLSDLENAYPDQARKLSKLREELDSPENSAGVDQRYSSAEMLESLIKEIRSLPGFDRFLLPPTEEDIKAAASHGPIVVLNASQYRCTALVVLGWLWDTIASPVLEFLGMHESSTDHWPRIWWIPVGILSKFPIHGAGYHVSGLGCTVLDRVISSYSSSIKAMIHSRRSHTSTRELSRSKNAILVGVETTPGHRRLPYITEEVQRLEDFCNAPYLTIKRREPYRQEVIDTLRDCDIFHFAGHRLCDSNDPSGSALLLGDGPLTVETLLEMNMQRRRPFLAYLSACGTGQIDHEGLINEGLQLIGACQVAGFQHVIGTLWQVDDKFSVNVAIMMYEWMQKHDMGGAAVSEGLHHTSRMFRDKWISG</sequence>
<dbReference type="Gene3D" id="1.25.40.10">
    <property type="entry name" value="Tetratricopeptide repeat domain"/>
    <property type="match status" value="2"/>
</dbReference>
<dbReference type="Proteomes" id="UP000265631">
    <property type="component" value="Unassembled WGS sequence"/>
</dbReference>
<comment type="caution">
    <text evidence="3">The sequence shown here is derived from an EMBL/GenBank/DDBJ whole genome shotgun (WGS) entry which is preliminary data.</text>
</comment>
<evidence type="ECO:0000313" key="3">
    <source>
        <dbReference type="EMBL" id="RFN54539.1"/>
    </source>
</evidence>
<evidence type="ECO:0000256" key="1">
    <source>
        <dbReference type="SAM" id="Coils"/>
    </source>
</evidence>
<proteinExistence type="predicted"/>
<dbReference type="InterPro" id="IPR024983">
    <property type="entry name" value="CHAT_dom"/>
</dbReference>
<dbReference type="AlphaFoldDB" id="A0A395N4L4"/>
<keyword evidence="4" id="KW-1185">Reference proteome</keyword>
<organism evidence="3 4">
    <name type="scientific">Fusarium flagelliforme</name>
    <dbReference type="NCBI Taxonomy" id="2675880"/>
    <lineage>
        <taxon>Eukaryota</taxon>
        <taxon>Fungi</taxon>
        <taxon>Dikarya</taxon>
        <taxon>Ascomycota</taxon>
        <taxon>Pezizomycotina</taxon>
        <taxon>Sordariomycetes</taxon>
        <taxon>Hypocreomycetidae</taxon>
        <taxon>Hypocreales</taxon>
        <taxon>Nectriaceae</taxon>
        <taxon>Fusarium</taxon>
        <taxon>Fusarium incarnatum-equiseti species complex</taxon>
    </lineage>
</organism>
<dbReference type="EMBL" id="PXXK01000026">
    <property type="protein sequence ID" value="RFN54539.1"/>
    <property type="molecule type" value="Genomic_DNA"/>
</dbReference>
<accession>A0A395N4L4</accession>
<dbReference type="InterPro" id="IPR011990">
    <property type="entry name" value="TPR-like_helical_dom_sf"/>
</dbReference>
<name>A0A395N4L4_9HYPO</name>
<protein>
    <submittedName>
        <fullName evidence="3">Putative tpr domain-containing protein</fullName>
    </submittedName>
</protein>
<feature type="domain" description="CHAT" evidence="2">
    <location>
        <begin position="547"/>
        <end position="809"/>
    </location>
</feature>
<dbReference type="STRING" id="2594813.A0A395N4L4"/>
<keyword evidence="1" id="KW-0175">Coiled coil</keyword>
<feature type="coiled-coil region" evidence="1">
    <location>
        <begin position="450"/>
        <end position="477"/>
    </location>
</feature>
<reference evidence="3 4" key="1">
    <citation type="journal article" date="2018" name="PLoS Pathog.">
        <title>Evolution of structural diversity of trichothecenes, a family of toxins produced by plant pathogenic and entomopathogenic fungi.</title>
        <authorList>
            <person name="Proctor R.H."/>
            <person name="McCormick S.P."/>
            <person name="Kim H.S."/>
            <person name="Cardoza R.E."/>
            <person name="Stanley A.M."/>
            <person name="Lindo L."/>
            <person name="Kelly A."/>
            <person name="Brown D.W."/>
            <person name="Lee T."/>
            <person name="Vaughan M.M."/>
            <person name="Alexander N.J."/>
            <person name="Busman M."/>
            <person name="Gutierrez S."/>
        </authorList>
    </citation>
    <scope>NUCLEOTIDE SEQUENCE [LARGE SCALE GENOMIC DNA]</scope>
    <source>
        <strain evidence="3 4">NRRL 13405</strain>
    </source>
</reference>
<evidence type="ECO:0000313" key="4">
    <source>
        <dbReference type="Proteomes" id="UP000265631"/>
    </source>
</evidence>